<organism evidence="1 2">
    <name type="scientific">Cryptotermes secundus</name>
    <dbReference type="NCBI Taxonomy" id="105785"/>
    <lineage>
        <taxon>Eukaryota</taxon>
        <taxon>Metazoa</taxon>
        <taxon>Ecdysozoa</taxon>
        <taxon>Arthropoda</taxon>
        <taxon>Hexapoda</taxon>
        <taxon>Insecta</taxon>
        <taxon>Pterygota</taxon>
        <taxon>Neoptera</taxon>
        <taxon>Polyneoptera</taxon>
        <taxon>Dictyoptera</taxon>
        <taxon>Blattodea</taxon>
        <taxon>Blattoidea</taxon>
        <taxon>Termitoidae</taxon>
        <taxon>Kalotermitidae</taxon>
        <taxon>Cryptotermitinae</taxon>
        <taxon>Cryptotermes</taxon>
    </lineage>
</organism>
<dbReference type="InParanoid" id="A0A2J7RG73"/>
<dbReference type="PANTHER" id="PTHR21243">
    <property type="entry name" value="PROTEIN SCAI"/>
    <property type="match status" value="1"/>
</dbReference>
<proteinExistence type="predicted"/>
<gene>
    <name evidence="1" type="ORF">B7P43_G02825</name>
</gene>
<dbReference type="FunCoup" id="A0A2J7RG73">
    <property type="interactions" value="893"/>
</dbReference>
<comment type="caution">
    <text evidence="1">The sequence shown here is derived from an EMBL/GenBank/DDBJ whole genome shotgun (WGS) entry which is preliminary data.</text>
</comment>
<evidence type="ECO:0008006" key="3">
    <source>
        <dbReference type="Google" id="ProtNLM"/>
    </source>
</evidence>
<evidence type="ECO:0000313" key="1">
    <source>
        <dbReference type="EMBL" id="PNF39834.1"/>
    </source>
</evidence>
<keyword evidence="2" id="KW-1185">Reference proteome</keyword>
<dbReference type="GO" id="GO:0006351">
    <property type="term" value="P:DNA-templated transcription"/>
    <property type="evidence" value="ECO:0007669"/>
    <property type="project" value="InterPro"/>
</dbReference>
<dbReference type="GO" id="GO:0003714">
    <property type="term" value="F:transcription corepressor activity"/>
    <property type="evidence" value="ECO:0007669"/>
    <property type="project" value="InterPro"/>
</dbReference>
<dbReference type="AlphaFoldDB" id="A0A2J7RG73"/>
<dbReference type="EMBL" id="NEVH01004403">
    <property type="protein sequence ID" value="PNF39834.1"/>
    <property type="molecule type" value="Genomic_DNA"/>
</dbReference>
<reference evidence="1 2" key="1">
    <citation type="submission" date="2017-12" db="EMBL/GenBank/DDBJ databases">
        <title>Hemimetabolous genomes reveal molecular basis of termite eusociality.</title>
        <authorList>
            <person name="Harrison M.C."/>
            <person name="Jongepier E."/>
            <person name="Robertson H.M."/>
            <person name="Arning N."/>
            <person name="Bitard-Feildel T."/>
            <person name="Chao H."/>
            <person name="Childers C.P."/>
            <person name="Dinh H."/>
            <person name="Doddapaneni H."/>
            <person name="Dugan S."/>
            <person name="Gowin J."/>
            <person name="Greiner C."/>
            <person name="Han Y."/>
            <person name="Hu H."/>
            <person name="Hughes D.S.T."/>
            <person name="Huylmans A.-K."/>
            <person name="Kemena C."/>
            <person name="Kremer L.P.M."/>
            <person name="Lee S.L."/>
            <person name="Lopez-Ezquerra A."/>
            <person name="Mallet L."/>
            <person name="Monroy-Kuhn J.M."/>
            <person name="Moser A."/>
            <person name="Murali S.C."/>
            <person name="Muzny D.M."/>
            <person name="Otani S."/>
            <person name="Piulachs M.-D."/>
            <person name="Poelchau M."/>
            <person name="Qu J."/>
            <person name="Schaub F."/>
            <person name="Wada-Katsumata A."/>
            <person name="Worley K.C."/>
            <person name="Xie Q."/>
            <person name="Ylla G."/>
            <person name="Poulsen M."/>
            <person name="Gibbs R.A."/>
            <person name="Schal C."/>
            <person name="Richards S."/>
            <person name="Belles X."/>
            <person name="Korb J."/>
            <person name="Bornberg-Bauer E."/>
        </authorList>
    </citation>
    <scope>NUCLEOTIDE SEQUENCE [LARGE SCALE GENOMIC DNA]</scope>
    <source>
        <tissue evidence="1">Whole body</tissue>
    </source>
</reference>
<dbReference type="InterPro" id="IPR022709">
    <property type="entry name" value="SCAI"/>
</dbReference>
<dbReference type="Pfam" id="PF12070">
    <property type="entry name" value="SCAI"/>
    <property type="match status" value="1"/>
</dbReference>
<dbReference type="OrthoDB" id="525027at2759"/>
<dbReference type="Proteomes" id="UP000235965">
    <property type="component" value="Unassembled WGS sequence"/>
</dbReference>
<evidence type="ECO:0000313" key="2">
    <source>
        <dbReference type="Proteomes" id="UP000235965"/>
    </source>
</evidence>
<dbReference type="STRING" id="105785.A0A2J7RG73"/>
<accession>A0A2J7RG73</accession>
<name>A0A2J7RG73_9NEOP</name>
<protein>
    <recommendedName>
        <fullName evidence="3">Protein SCAI</fullName>
    </recommendedName>
</protein>
<sequence>MKLVKDLVTELDKQIVDYTSTYEPDDQLEWSLVLEEIKSFTKADEIVSVLHPDSNKIVLSHRLSPLTTPPVERSPMMNLTLQEILIVGNCNDQVKFSELTMDMFRMLQTLEREPQDDFNHIYDASPAPGRVPLALTPGCLQDKGYSLPGGAKGMYPLVSSCQENGDRPIKRENPHKYMLYKPTFSQIMVFLASGFKEMPPSGALMMYISADGCFSSMKHCEDMGYDLGGVLTSSKKELDHPNKKAIQLKEMHCLYPGDLYPFTRKPFFIIVDSDNSFVFQHIPHYFGQPLVILMSPQDVPSAFQDQQHNGSLFTLFLHSPLTAFCFICNLHNIPYHLWERCQSFIDRFVTEASRLFTRCRIDTSYLQFFGDDFLRLLLLRYVFCDVVLHLHRSFKGHQFRPRCQPPLPDGDLLVHPALQRMVLDLASHLEVRGHFMETNEVD</sequence>